<feature type="compositionally biased region" description="Basic and acidic residues" evidence="1">
    <location>
        <begin position="255"/>
        <end position="274"/>
    </location>
</feature>
<dbReference type="HOGENOM" id="CLU_797361_0_0_1"/>
<dbReference type="AlphaFoldDB" id="R8BCM1"/>
<evidence type="ECO:0000313" key="3">
    <source>
        <dbReference type="Proteomes" id="UP000014074"/>
    </source>
</evidence>
<accession>R8BCM1</accession>
<feature type="compositionally biased region" description="Polar residues" evidence="1">
    <location>
        <begin position="197"/>
        <end position="239"/>
    </location>
</feature>
<name>R8BCM1_PHAM7</name>
<dbReference type="Proteomes" id="UP000014074">
    <property type="component" value="Unassembled WGS sequence"/>
</dbReference>
<keyword evidence="3" id="KW-1185">Reference proteome</keyword>
<dbReference type="KEGG" id="tmn:UCRPA7_7450"/>
<organism evidence="2 3">
    <name type="scientific">Phaeoacremonium minimum (strain UCR-PA7)</name>
    <name type="common">Esca disease fungus</name>
    <name type="synonym">Togninia minima</name>
    <dbReference type="NCBI Taxonomy" id="1286976"/>
    <lineage>
        <taxon>Eukaryota</taxon>
        <taxon>Fungi</taxon>
        <taxon>Dikarya</taxon>
        <taxon>Ascomycota</taxon>
        <taxon>Pezizomycotina</taxon>
        <taxon>Sordariomycetes</taxon>
        <taxon>Sordariomycetidae</taxon>
        <taxon>Togniniales</taxon>
        <taxon>Togniniaceae</taxon>
        <taxon>Phaeoacremonium</taxon>
    </lineage>
</organism>
<reference evidence="3" key="1">
    <citation type="journal article" date="2013" name="Genome Announc.">
        <title>Draft genome sequence of the ascomycete Phaeoacremonium aleophilum strain UCR-PA7, a causal agent of the esca disease complex in grapevines.</title>
        <authorList>
            <person name="Blanco-Ulate B."/>
            <person name="Rolshausen P."/>
            <person name="Cantu D."/>
        </authorList>
    </citation>
    <scope>NUCLEOTIDE SEQUENCE [LARGE SCALE GENOMIC DNA]</scope>
    <source>
        <strain evidence="3">UCR-PA7</strain>
    </source>
</reference>
<dbReference type="OrthoDB" id="5426911at2759"/>
<dbReference type="EMBL" id="KB933295">
    <property type="protein sequence ID" value="EON97053.1"/>
    <property type="molecule type" value="Genomic_DNA"/>
</dbReference>
<proteinExistence type="predicted"/>
<sequence>MNALRYLLRGNPLHASRDETQGWRLVCRRSSTFVAAFNAKDATAAASRPGQDKKVSSQPSPPDPIAPAVTFWLHAGDMPQNIKHAIADYTHPDQSMLYPYLVVVLHDDSTNLDTAGAARHHDLQAGVIRGLRDRLALRTYADRKDGNGKLKKAAIYIFAALLTPREFEIWSFCLDGDETDPVSIPVPKRNLFDDQGDSGSSRYDMSARTFSNLPSAASDVTNSSAPSSVQRRNPGQPSSHARPPSTSCRRSRSRVRNDARHGEDKEAADSRADGRAASGSTHRFVAARLARGNHVNEAGANLPTLVAWLNTIHFWAATTHGPAVAEDLEACVKEDREDMEDHVWKMTS</sequence>
<gene>
    <name evidence="2" type="ORF">UCRPA7_7450</name>
</gene>
<dbReference type="GeneID" id="19328211"/>
<dbReference type="RefSeq" id="XP_007918172.1">
    <property type="nucleotide sequence ID" value="XM_007919981.1"/>
</dbReference>
<protein>
    <submittedName>
        <fullName evidence="2">Uncharacterized protein</fullName>
    </submittedName>
</protein>
<feature type="region of interest" description="Disordered" evidence="1">
    <location>
        <begin position="44"/>
        <end position="63"/>
    </location>
</feature>
<feature type="region of interest" description="Disordered" evidence="1">
    <location>
        <begin position="183"/>
        <end position="279"/>
    </location>
</feature>
<evidence type="ECO:0000256" key="1">
    <source>
        <dbReference type="SAM" id="MobiDB-lite"/>
    </source>
</evidence>
<evidence type="ECO:0000313" key="2">
    <source>
        <dbReference type="EMBL" id="EON97053.1"/>
    </source>
</evidence>